<gene>
    <name evidence="1" type="ORF">PtA15_2A668</name>
</gene>
<sequence>MVDSVRTVIWLVCFATPQVFYDVFVEERGKLPIYNKSLSAFNTDCLVQCTHTICSRSLKETDIHGLEAIYIYYSKSMSDLFPEANIQPSHHSALRIPEHLRKGPGDLCYLFQSLRARGVLAPHLKIRTTQIGSFLRQDEDNARVTILKPDNCIYTEARQWKENRRALVQCMYLL</sequence>
<evidence type="ECO:0000313" key="1">
    <source>
        <dbReference type="EMBL" id="WAQ82351.1"/>
    </source>
</evidence>
<name>A0ABY7CAY1_9BASI</name>
<proteinExistence type="predicted"/>
<keyword evidence="2" id="KW-1185">Reference proteome</keyword>
<dbReference type="GeneID" id="77807606"/>
<organism evidence="1 2">
    <name type="scientific">Puccinia triticina</name>
    <dbReference type="NCBI Taxonomy" id="208348"/>
    <lineage>
        <taxon>Eukaryota</taxon>
        <taxon>Fungi</taxon>
        <taxon>Dikarya</taxon>
        <taxon>Basidiomycota</taxon>
        <taxon>Pucciniomycotina</taxon>
        <taxon>Pucciniomycetes</taxon>
        <taxon>Pucciniales</taxon>
        <taxon>Pucciniaceae</taxon>
        <taxon>Puccinia</taxon>
    </lineage>
</organism>
<protein>
    <submittedName>
        <fullName evidence="1">Uncharacterized protein</fullName>
    </submittedName>
</protein>
<evidence type="ECO:0000313" key="2">
    <source>
        <dbReference type="Proteomes" id="UP001164743"/>
    </source>
</evidence>
<dbReference type="EMBL" id="CP110422">
    <property type="protein sequence ID" value="WAQ82351.1"/>
    <property type="molecule type" value="Genomic_DNA"/>
</dbReference>
<accession>A0ABY7CAY1</accession>
<reference evidence="1" key="1">
    <citation type="submission" date="2022-10" db="EMBL/GenBank/DDBJ databases">
        <title>Puccinia triticina Genome sequencing and assembly.</title>
        <authorList>
            <person name="Li C."/>
        </authorList>
    </citation>
    <scope>NUCLEOTIDE SEQUENCE</scope>
    <source>
        <strain evidence="1">Pt15</strain>
    </source>
</reference>
<dbReference type="RefSeq" id="XP_053017906.1">
    <property type="nucleotide sequence ID" value="XM_053166711.1"/>
</dbReference>
<dbReference type="Proteomes" id="UP001164743">
    <property type="component" value="Chromosome 2A"/>
</dbReference>